<proteinExistence type="predicted"/>
<evidence type="ECO:0000313" key="1">
    <source>
        <dbReference type="EMBL" id="KAK7082798.1"/>
    </source>
</evidence>
<protein>
    <submittedName>
        <fullName evidence="1">Uncharacterized protein</fullName>
    </submittedName>
</protein>
<comment type="caution">
    <text evidence="1">The sequence shown here is derived from an EMBL/GenBank/DDBJ whole genome shotgun (WGS) entry which is preliminary data.</text>
</comment>
<keyword evidence="2" id="KW-1185">Reference proteome</keyword>
<sequence>MSAELFPVNTKKSMQLEKCKSNAKASEEGCHAFTFLSNSLAVVRPHFIRGRRSRRACRWVSCPCWCCRGVSTDSVIIIVQAIFFLKNGTLGLLI</sequence>
<organism evidence="1 2">
    <name type="scientific">Halocaridina rubra</name>
    <name type="common">Hawaiian red shrimp</name>
    <dbReference type="NCBI Taxonomy" id="373956"/>
    <lineage>
        <taxon>Eukaryota</taxon>
        <taxon>Metazoa</taxon>
        <taxon>Ecdysozoa</taxon>
        <taxon>Arthropoda</taxon>
        <taxon>Crustacea</taxon>
        <taxon>Multicrustacea</taxon>
        <taxon>Malacostraca</taxon>
        <taxon>Eumalacostraca</taxon>
        <taxon>Eucarida</taxon>
        <taxon>Decapoda</taxon>
        <taxon>Pleocyemata</taxon>
        <taxon>Caridea</taxon>
        <taxon>Atyoidea</taxon>
        <taxon>Atyidae</taxon>
        <taxon>Halocaridina</taxon>
    </lineage>
</organism>
<evidence type="ECO:0000313" key="2">
    <source>
        <dbReference type="Proteomes" id="UP001381693"/>
    </source>
</evidence>
<name>A0AAN8XMX6_HALRR</name>
<accession>A0AAN8XMX6</accession>
<dbReference type="AlphaFoldDB" id="A0AAN8XMX6"/>
<dbReference type="Proteomes" id="UP001381693">
    <property type="component" value="Unassembled WGS sequence"/>
</dbReference>
<dbReference type="EMBL" id="JAXCGZ010003889">
    <property type="protein sequence ID" value="KAK7082798.1"/>
    <property type="molecule type" value="Genomic_DNA"/>
</dbReference>
<gene>
    <name evidence="1" type="ORF">SK128_005270</name>
</gene>
<reference evidence="1 2" key="1">
    <citation type="submission" date="2023-11" db="EMBL/GenBank/DDBJ databases">
        <title>Halocaridina rubra genome assembly.</title>
        <authorList>
            <person name="Smith C."/>
        </authorList>
    </citation>
    <scope>NUCLEOTIDE SEQUENCE [LARGE SCALE GENOMIC DNA]</scope>
    <source>
        <strain evidence="1">EP-1</strain>
        <tissue evidence="1">Whole</tissue>
    </source>
</reference>